<dbReference type="Proteomes" id="UP000521943">
    <property type="component" value="Unassembled WGS sequence"/>
</dbReference>
<evidence type="ECO:0000256" key="1">
    <source>
        <dbReference type="SAM" id="SignalP"/>
    </source>
</evidence>
<sequence length="114" mass="13041">MPNTFAGMLTATMLCDLFVGAVEVTEVVLGGGNGDLYANWFYGRLVANHGLPPVPPGRNRLAHWRLYRTYIIDLLRRMARRRRRGRPAVVGPNVYRDHLRELRSQLRADVRLRG</sequence>
<feature type="signal peptide" evidence="1">
    <location>
        <begin position="1"/>
        <end position="21"/>
    </location>
</feature>
<organism evidence="2 3">
    <name type="scientific">Ephemerocybe angulata</name>
    <dbReference type="NCBI Taxonomy" id="980116"/>
    <lineage>
        <taxon>Eukaryota</taxon>
        <taxon>Fungi</taxon>
        <taxon>Dikarya</taxon>
        <taxon>Basidiomycota</taxon>
        <taxon>Agaricomycotina</taxon>
        <taxon>Agaricomycetes</taxon>
        <taxon>Agaricomycetidae</taxon>
        <taxon>Agaricales</taxon>
        <taxon>Agaricineae</taxon>
        <taxon>Psathyrellaceae</taxon>
        <taxon>Ephemerocybe</taxon>
    </lineage>
</organism>
<accession>A0A8H6HU86</accession>
<keyword evidence="1" id="KW-0732">Signal</keyword>
<evidence type="ECO:0000313" key="2">
    <source>
        <dbReference type="EMBL" id="KAF6752935.1"/>
    </source>
</evidence>
<evidence type="ECO:0000313" key="3">
    <source>
        <dbReference type="Proteomes" id="UP000521943"/>
    </source>
</evidence>
<dbReference type="EMBL" id="JACGCI010000042">
    <property type="protein sequence ID" value="KAF6752935.1"/>
    <property type="molecule type" value="Genomic_DNA"/>
</dbReference>
<proteinExistence type="predicted"/>
<comment type="caution">
    <text evidence="2">The sequence shown here is derived from an EMBL/GenBank/DDBJ whole genome shotgun (WGS) entry which is preliminary data.</text>
</comment>
<feature type="chain" id="PRO_5034617916" evidence="1">
    <location>
        <begin position="22"/>
        <end position="114"/>
    </location>
</feature>
<protein>
    <submittedName>
        <fullName evidence="2">Uncharacterized protein</fullName>
    </submittedName>
</protein>
<name>A0A8H6HU86_9AGAR</name>
<gene>
    <name evidence="2" type="ORF">DFP72DRAFT_849680</name>
</gene>
<dbReference type="AlphaFoldDB" id="A0A8H6HU86"/>
<keyword evidence="3" id="KW-1185">Reference proteome</keyword>
<reference evidence="2 3" key="1">
    <citation type="submission" date="2020-07" db="EMBL/GenBank/DDBJ databases">
        <title>Comparative genomics of pyrophilous fungi reveals a link between fire events and developmental genes.</title>
        <authorList>
            <consortium name="DOE Joint Genome Institute"/>
            <person name="Steindorff A.S."/>
            <person name="Carver A."/>
            <person name="Calhoun S."/>
            <person name="Stillman K."/>
            <person name="Liu H."/>
            <person name="Lipzen A."/>
            <person name="Pangilinan J."/>
            <person name="Labutti K."/>
            <person name="Bruns T.D."/>
            <person name="Grigoriev I.V."/>
        </authorList>
    </citation>
    <scope>NUCLEOTIDE SEQUENCE [LARGE SCALE GENOMIC DNA]</scope>
    <source>
        <strain evidence="2 3">CBS 144469</strain>
    </source>
</reference>